<organism evidence="1 2">
    <name type="scientific">Blastopirellula marina DSM 3645</name>
    <dbReference type="NCBI Taxonomy" id="314230"/>
    <lineage>
        <taxon>Bacteria</taxon>
        <taxon>Pseudomonadati</taxon>
        <taxon>Planctomycetota</taxon>
        <taxon>Planctomycetia</taxon>
        <taxon>Pirellulales</taxon>
        <taxon>Pirellulaceae</taxon>
        <taxon>Blastopirellula</taxon>
    </lineage>
</organism>
<gene>
    <name evidence="1" type="ORF">DSM3645_12796</name>
</gene>
<dbReference type="AlphaFoldDB" id="A3ZRX6"/>
<dbReference type="HOGENOM" id="CLU_1773790_0_0_0"/>
<protein>
    <submittedName>
        <fullName evidence="1">Uncharacterized protein</fullName>
    </submittedName>
</protein>
<proteinExistence type="predicted"/>
<comment type="caution">
    <text evidence="1">The sequence shown here is derived from an EMBL/GenBank/DDBJ whole genome shotgun (WGS) entry which is preliminary data.</text>
</comment>
<name>A3ZRX6_9BACT</name>
<evidence type="ECO:0000313" key="1">
    <source>
        <dbReference type="EMBL" id="EAQ80898.1"/>
    </source>
</evidence>
<reference evidence="1 2" key="1">
    <citation type="submission" date="2006-02" db="EMBL/GenBank/DDBJ databases">
        <authorList>
            <person name="Amann R."/>
            <person name="Ferriera S."/>
            <person name="Johnson J."/>
            <person name="Kravitz S."/>
            <person name="Halpern A."/>
            <person name="Remington K."/>
            <person name="Beeson K."/>
            <person name="Tran B."/>
            <person name="Rogers Y.-H."/>
            <person name="Friedman R."/>
            <person name="Venter J.C."/>
        </authorList>
    </citation>
    <scope>NUCLEOTIDE SEQUENCE [LARGE SCALE GENOMIC DNA]</scope>
    <source>
        <strain evidence="1 2">DSM 3645</strain>
    </source>
</reference>
<dbReference type="EMBL" id="AANZ01000007">
    <property type="protein sequence ID" value="EAQ80898.1"/>
    <property type="molecule type" value="Genomic_DNA"/>
</dbReference>
<sequence>MKNLLIVSGRKMDIHFNFELEDQLLVAMTTGPWRSHQESIAMCNAISEVARRHQRERVLWLDNTAGRPLSVLESHVSGEAAAETFRGVAIAYVPCYPMNPQLRQRLDFVEAVAKNRGLRGQVCLEEDAARDWLVSLPSNYFALCDW</sequence>
<dbReference type="Proteomes" id="UP000004358">
    <property type="component" value="Unassembled WGS sequence"/>
</dbReference>
<accession>A3ZRX6</accession>
<evidence type="ECO:0000313" key="2">
    <source>
        <dbReference type="Proteomes" id="UP000004358"/>
    </source>
</evidence>